<protein>
    <recommendedName>
        <fullName evidence="5">Carboxylic ester hydrolase</fullName>
        <ecNumber evidence="5">3.1.1.-</ecNumber>
    </recommendedName>
</protein>
<keyword evidence="5" id="KW-0732">Signal</keyword>
<dbReference type="OrthoDB" id="9775851at2"/>
<evidence type="ECO:0000313" key="7">
    <source>
        <dbReference type="EMBL" id="OJH37283.1"/>
    </source>
</evidence>
<feature type="signal peptide" evidence="5">
    <location>
        <begin position="1"/>
        <end position="28"/>
    </location>
</feature>
<dbReference type="Gene3D" id="3.40.50.1820">
    <property type="entry name" value="alpha/beta hydrolase"/>
    <property type="match status" value="1"/>
</dbReference>
<dbReference type="Pfam" id="PF00135">
    <property type="entry name" value="COesterase"/>
    <property type="match status" value="1"/>
</dbReference>
<sequence>MRSFSRLLLSSCLLLLTHCAHSTGPALAKGPAPVVETGRGPVRGLAYEDGSAAFLGIPFAQPPTGELRWRAPEPAAAWSTPRDASHFGLPCPQADLRNGKPIEGTSEDCLTLNVWTPALEPQKPAPVMVYIHGGAFTLGSSRDELYDGSALAHAGVVVVSMNYRLGALGFLAHPALGAGAPAESSGNYGLMDQRLALEWVRDHVSAFGGDPTNVTLFGESAGAISACLQMLSPAAQGLFHRVIAESGTCYLGTTPLKDPGTPEQEDSAEERGVRFAREVGCTEGDIAACLRTRTPEQLLAASGAALDLIKPRVGFGPVVDGNVIPAAPRQLLAEGKYAKVPLMLGANRDEGTIFTLQAKIDTPEQYEAAVNVRAPGNAEPLLRAYPAKDFASPKAAFSRLLGDAMFVCPTRRLARTLVEQGQPVHAYFFTYEPKKAFGSIFGGFLKLGAYHSAELPFVFGLSRGRFALDSDAERELSTKLIGYWTRFATGGNPNAEGAVEWPAYTRDGEKYLEINLELGHGSNLNAQRCDALDSLGL</sequence>
<dbReference type="PANTHER" id="PTHR43918">
    <property type="entry name" value="ACETYLCHOLINESTERASE"/>
    <property type="match status" value="1"/>
</dbReference>
<dbReference type="AlphaFoldDB" id="A0A1L9B4Y7"/>
<dbReference type="InterPro" id="IPR002018">
    <property type="entry name" value="CarbesteraseB"/>
</dbReference>
<feature type="active site" description="Charge relay system" evidence="4">
    <location>
        <position position="350"/>
    </location>
</feature>
<dbReference type="InterPro" id="IPR050654">
    <property type="entry name" value="AChE-related_enzymes"/>
</dbReference>
<proteinExistence type="inferred from homology"/>
<evidence type="ECO:0000256" key="4">
    <source>
        <dbReference type="PIRSR" id="PIRSR600997-1"/>
    </source>
</evidence>
<dbReference type="InterPro" id="IPR000997">
    <property type="entry name" value="Cholinesterase"/>
</dbReference>
<dbReference type="Proteomes" id="UP000182229">
    <property type="component" value="Unassembled WGS sequence"/>
</dbReference>
<evidence type="ECO:0000256" key="1">
    <source>
        <dbReference type="ARBA" id="ARBA00005964"/>
    </source>
</evidence>
<name>A0A1L9B4Y7_9BACT</name>
<reference evidence="7 8" key="2">
    <citation type="submission" date="2016-12" db="EMBL/GenBank/DDBJ databases">
        <title>Draft Genome Sequence of Cystobacter ferrugineus Strain Cbfe23.</title>
        <authorList>
            <person name="Akbar S."/>
            <person name="Dowd S.E."/>
            <person name="Stevens D.C."/>
        </authorList>
    </citation>
    <scope>NUCLEOTIDE SEQUENCE [LARGE SCALE GENOMIC DNA]</scope>
    <source>
        <strain evidence="7 8">Cbfe23</strain>
    </source>
</reference>
<dbReference type="SUPFAM" id="SSF53474">
    <property type="entry name" value="alpha/beta-Hydrolases"/>
    <property type="match status" value="1"/>
</dbReference>
<keyword evidence="3" id="KW-1015">Disulfide bond</keyword>
<dbReference type="GO" id="GO:0004104">
    <property type="term" value="F:cholinesterase activity"/>
    <property type="evidence" value="ECO:0007669"/>
    <property type="project" value="InterPro"/>
</dbReference>
<feature type="chain" id="PRO_5011817402" description="Carboxylic ester hydrolase" evidence="5">
    <location>
        <begin position="29"/>
        <end position="537"/>
    </location>
</feature>
<keyword evidence="2 5" id="KW-0378">Hydrolase</keyword>
<dbReference type="PRINTS" id="PR00878">
    <property type="entry name" value="CHOLNESTRASE"/>
</dbReference>
<dbReference type="EC" id="3.1.1.-" evidence="5"/>
<evidence type="ECO:0000313" key="8">
    <source>
        <dbReference type="Proteomes" id="UP000182229"/>
    </source>
</evidence>
<dbReference type="EMBL" id="MPIN01000008">
    <property type="protein sequence ID" value="OJH37283.1"/>
    <property type="molecule type" value="Genomic_DNA"/>
</dbReference>
<dbReference type="InterPro" id="IPR019826">
    <property type="entry name" value="Carboxylesterase_B_AS"/>
</dbReference>
<reference evidence="8" key="1">
    <citation type="submission" date="2016-11" db="EMBL/GenBank/DDBJ databases">
        <authorList>
            <person name="Shukria A."/>
            <person name="Stevens D.C."/>
        </authorList>
    </citation>
    <scope>NUCLEOTIDE SEQUENCE [LARGE SCALE GENOMIC DNA]</scope>
    <source>
        <strain evidence="8">Cbfe23</strain>
    </source>
</reference>
<feature type="active site" description="Charge relay system" evidence="4">
    <location>
        <position position="451"/>
    </location>
</feature>
<organism evidence="7 8">
    <name type="scientific">Cystobacter ferrugineus</name>
    <dbReference type="NCBI Taxonomy" id="83449"/>
    <lineage>
        <taxon>Bacteria</taxon>
        <taxon>Pseudomonadati</taxon>
        <taxon>Myxococcota</taxon>
        <taxon>Myxococcia</taxon>
        <taxon>Myxococcales</taxon>
        <taxon>Cystobacterineae</taxon>
        <taxon>Archangiaceae</taxon>
        <taxon>Cystobacter</taxon>
    </lineage>
</organism>
<dbReference type="RefSeq" id="WP_071901618.1">
    <property type="nucleotide sequence ID" value="NZ_MPIN01000008.1"/>
</dbReference>
<feature type="active site" description="Acyl-ester intermediate" evidence="4">
    <location>
        <position position="220"/>
    </location>
</feature>
<evidence type="ECO:0000256" key="5">
    <source>
        <dbReference type="RuleBase" id="RU361235"/>
    </source>
</evidence>
<dbReference type="InterPro" id="IPR019819">
    <property type="entry name" value="Carboxylesterase_B_CS"/>
</dbReference>
<comment type="caution">
    <text evidence="7">The sequence shown here is derived from an EMBL/GenBank/DDBJ whole genome shotgun (WGS) entry which is preliminary data.</text>
</comment>
<comment type="similarity">
    <text evidence="1 5">Belongs to the type-B carboxylesterase/lipase family.</text>
</comment>
<accession>A0A1L9B4Y7</accession>
<keyword evidence="8" id="KW-1185">Reference proteome</keyword>
<dbReference type="CDD" id="cd00312">
    <property type="entry name" value="Esterase_lipase"/>
    <property type="match status" value="1"/>
</dbReference>
<evidence type="ECO:0000256" key="2">
    <source>
        <dbReference type="ARBA" id="ARBA00022801"/>
    </source>
</evidence>
<dbReference type="STRING" id="83449.BON30_28675"/>
<dbReference type="InterPro" id="IPR029058">
    <property type="entry name" value="AB_hydrolase_fold"/>
</dbReference>
<evidence type="ECO:0000256" key="3">
    <source>
        <dbReference type="ARBA" id="ARBA00023157"/>
    </source>
</evidence>
<dbReference type="ESTHER" id="9delt-a0a1l9b4y7">
    <property type="family name" value="Carb_B_Bacteria"/>
</dbReference>
<evidence type="ECO:0000259" key="6">
    <source>
        <dbReference type="Pfam" id="PF00135"/>
    </source>
</evidence>
<dbReference type="PANTHER" id="PTHR43918:SF4">
    <property type="entry name" value="CARBOXYLIC ESTER HYDROLASE"/>
    <property type="match status" value="1"/>
</dbReference>
<dbReference type="PROSITE" id="PS00941">
    <property type="entry name" value="CARBOXYLESTERASE_B_2"/>
    <property type="match status" value="1"/>
</dbReference>
<dbReference type="PROSITE" id="PS00122">
    <property type="entry name" value="CARBOXYLESTERASE_B_1"/>
    <property type="match status" value="1"/>
</dbReference>
<feature type="domain" description="Carboxylesterase type B" evidence="6">
    <location>
        <begin position="32"/>
        <end position="530"/>
    </location>
</feature>
<gene>
    <name evidence="7" type="ORF">BON30_28675</name>
</gene>